<proteinExistence type="predicted"/>
<evidence type="ECO:0000313" key="1">
    <source>
        <dbReference type="EMBL" id="KAL3573903.1"/>
    </source>
</evidence>
<evidence type="ECO:0000313" key="2">
    <source>
        <dbReference type="Proteomes" id="UP000309997"/>
    </source>
</evidence>
<gene>
    <name evidence="1" type="ORF">D5086_024516</name>
</gene>
<organism evidence="1 2">
    <name type="scientific">Populus alba</name>
    <name type="common">White poplar</name>
    <dbReference type="NCBI Taxonomy" id="43335"/>
    <lineage>
        <taxon>Eukaryota</taxon>
        <taxon>Viridiplantae</taxon>
        <taxon>Streptophyta</taxon>
        <taxon>Embryophyta</taxon>
        <taxon>Tracheophyta</taxon>
        <taxon>Spermatophyta</taxon>
        <taxon>Magnoliopsida</taxon>
        <taxon>eudicotyledons</taxon>
        <taxon>Gunneridae</taxon>
        <taxon>Pentapetalae</taxon>
        <taxon>rosids</taxon>
        <taxon>fabids</taxon>
        <taxon>Malpighiales</taxon>
        <taxon>Salicaceae</taxon>
        <taxon>Saliceae</taxon>
        <taxon>Populus</taxon>
    </lineage>
</organism>
<name>A0ACC4B7H7_POPAL</name>
<keyword evidence="2" id="KW-1185">Reference proteome</keyword>
<sequence length="92" mass="10412">MDNSTEERLLSPEELNSSDLKRRVWNESKKLWVIAFPGMVARVSSFGMIVVTQLFMGHISELDLAAFGLQQSILLRFVDGILVRPPLNILLL</sequence>
<dbReference type="EMBL" id="RCHU02000013">
    <property type="protein sequence ID" value="KAL3573903.1"/>
    <property type="molecule type" value="Genomic_DNA"/>
</dbReference>
<reference evidence="1 2" key="1">
    <citation type="journal article" date="2024" name="Plant Biotechnol. J.">
        <title>Genome and CRISPR/Cas9 system of a widespread forest tree (Populus alba) in the world.</title>
        <authorList>
            <person name="Liu Y.J."/>
            <person name="Jiang P.F."/>
            <person name="Han X.M."/>
            <person name="Li X.Y."/>
            <person name="Wang H.M."/>
            <person name="Wang Y.J."/>
            <person name="Wang X.X."/>
            <person name="Zeng Q.Y."/>
        </authorList>
    </citation>
    <scope>NUCLEOTIDE SEQUENCE [LARGE SCALE GENOMIC DNA]</scope>
    <source>
        <strain evidence="2">cv. PAL-ZL1</strain>
    </source>
</reference>
<accession>A0ACC4B7H7</accession>
<comment type="caution">
    <text evidence="1">The sequence shown here is derived from an EMBL/GenBank/DDBJ whole genome shotgun (WGS) entry which is preliminary data.</text>
</comment>
<dbReference type="Proteomes" id="UP000309997">
    <property type="component" value="Unassembled WGS sequence"/>
</dbReference>
<protein>
    <submittedName>
        <fullName evidence="1">Uncharacterized protein</fullName>
    </submittedName>
</protein>